<sequence>MTQFHHEHRFTMITEPTDPFVLARELLEQRQTTEPTDATAMTLATADASGRPSARMVLLKGIDDRGFVFFTNYESRKSMDLAANPFAALCIHWAKAAEQIRVEGRIERVSDAESDAYFETRARGSQIGAWASRQSAPLPSREALLDRVREIELRFEGRPVPRPEFWGGYRVVPERVEFWYGQENRLHDRVVYVRHGDGWRVERLFP</sequence>
<evidence type="ECO:0000256" key="3">
    <source>
        <dbReference type="ARBA" id="ARBA00022630"/>
    </source>
</evidence>
<comment type="similarity">
    <text evidence="2">Belongs to the pyridoxamine 5'-phosphate oxidase family.</text>
</comment>
<dbReference type="Proteomes" id="UP001217485">
    <property type="component" value="Unassembled WGS sequence"/>
</dbReference>
<feature type="domain" description="Pyridoxamine 5'-phosphate oxidase N-terminal" evidence="7">
    <location>
        <begin position="36"/>
        <end position="153"/>
    </location>
</feature>
<dbReference type="InterPro" id="IPR019740">
    <property type="entry name" value="Pyridox_Oxase_CS"/>
</dbReference>
<dbReference type="PROSITE" id="PS01064">
    <property type="entry name" value="PYRIDOX_OXIDASE"/>
    <property type="match status" value="1"/>
</dbReference>
<dbReference type="PIRSF" id="PIRSF000190">
    <property type="entry name" value="Pyd_amn-ph_oxd"/>
    <property type="match status" value="1"/>
</dbReference>
<keyword evidence="5 9" id="KW-0560">Oxidoreductase</keyword>
<keyword evidence="10" id="KW-1185">Reference proteome</keyword>
<evidence type="ECO:0000313" key="10">
    <source>
        <dbReference type="Proteomes" id="UP001217485"/>
    </source>
</evidence>
<dbReference type="EMBL" id="JAQNDK010000001">
    <property type="protein sequence ID" value="MDC0677233.1"/>
    <property type="molecule type" value="Genomic_DNA"/>
</dbReference>
<evidence type="ECO:0000313" key="9">
    <source>
        <dbReference type="EMBL" id="MDC0677233.1"/>
    </source>
</evidence>
<dbReference type="HAMAP" id="MF_01629">
    <property type="entry name" value="PdxH"/>
    <property type="match status" value="1"/>
</dbReference>
<evidence type="ECO:0000256" key="6">
    <source>
        <dbReference type="NCBIfam" id="TIGR00558"/>
    </source>
</evidence>
<gene>
    <name evidence="9" type="primary">pdxH</name>
    <name evidence="9" type="ORF">POL72_05730</name>
</gene>
<dbReference type="InterPro" id="IPR011576">
    <property type="entry name" value="Pyridox_Oxase_N"/>
</dbReference>
<dbReference type="PANTHER" id="PTHR10851">
    <property type="entry name" value="PYRIDOXINE-5-PHOSPHATE OXIDASE"/>
    <property type="match status" value="1"/>
</dbReference>
<feature type="domain" description="Pyridoxine 5'-phosphate oxidase dimerisation C-terminal" evidence="8">
    <location>
        <begin position="166"/>
        <end position="206"/>
    </location>
</feature>
<evidence type="ECO:0000259" key="8">
    <source>
        <dbReference type="Pfam" id="PF10590"/>
    </source>
</evidence>
<dbReference type="InterPro" id="IPR019576">
    <property type="entry name" value="Pyridoxamine_oxidase_dimer_C"/>
</dbReference>
<proteinExistence type="inferred from homology"/>
<organism evidence="9 10">
    <name type="scientific">Sorangium atrum</name>
    <dbReference type="NCBI Taxonomy" id="2995308"/>
    <lineage>
        <taxon>Bacteria</taxon>
        <taxon>Pseudomonadati</taxon>
        <taxon>Myxococcota</taxon>
        <taxon>Polyangia</taxon>
        <taxon>Polyangiales</taxon>
        <taxon>Polyangiaceae</taxon>
        <taxon>Sorangium</taxon>
    </lineage>
</organism>
<dbReference type="Pfam" id="PF10590">
    <property type="entry name" value="PNP_phzG_C"/>
    <property type="match status" value="1"/>
</dbReference>
<evidence type="ECO:0000256" key="1">
    <source>
        <dbReference type="ARBA" id="ARBA00001917"/>
    </source>
</evidence>
<name>A0ABT5BSU2_9BACT</name>
<comment type="cofactor">
    <cofactor evidence="1">
        <name>FMN</name>
        <dbReference type="ChEBI" id="CHEBI:58210"/>
    </cofactor>
</comment>
<comment type="caution">
    <text evidence="9">The sequence shown here is derived from an EMBL/GenBank/DDBJ whole genome shotgun (WGS) entry which is preliminary data.</text>
</comment>
<dbReference type="Pfam" id="PF01243">
    <property type="entry name" value="PNPOx_N"/>
    <property type="match status" value="1"/>
</dbReference>
<accession>A0ABT5BSU2</accession>
<evidence type="ECO:0000256" key="4">
    <source>
        <dbReference type="ARBA" id="ARBA00022643"/>
    </source>
</evidence>
<dbReference type="InterPro" id="IPR012349">
    <property type="entry name" value="Split_barrel_FMN-bd"/>
</dbReference>
<dbReference type="NCBIfam" id="TIGR00558">
    <property type="entry name" value="pdxH"/>
    <property type="match status" value="1"/>
</dbReference>
<evidence type="ECO:0000256" key="2">
    <source>
        <dbReference type="ARBA" id="ARBA00007301"/>
    </source>
</evidence>
<dbReference type="InterPro" id="IPR000659">
    <property type="entry name" value="Pyridox_Oxase"/>
</dbReference>
<dbReference type="GO" id="GO:0004733">
    <property type="term" value="F:pyridoxamine phosphate oxidase activity"/>
    <property type="evidence" value="ECO:0007669"/>
    <property type="project" value="UniProtKB-EC"/>
</dbReference>
<keyword evidence="4" id="KW-0288">FMN</keyword>
<dbReference type="NCBIfam" id="NF004231">
    <property type="entry name" value="PRK05679.1"/>
    <property type="match status" value="1"/>
</dbReference>
<dbReference type="Gene3D" id="2.30.110.10">
    <property type="entry name" value="Electron Transport, Fmn-binding Protein, Chain A"/>
    <property type="match status" value="1"/>
</dbReference>
<keyword evidence="3" id="KW-0285">Flavoprotein</keyword>
<dbReference type="RefSeq" id="WP_272094002.1">
    <property type="nucleotide sequence ID" value="NZ_JAQNDK010000001.1"/>
</dbReference>
<dbReference type="EC" id="1.4.3.5" evidence="6"/>
<dbReference type="PANTHER" id="PTHR10851:SF0">
    <property type="entry name" value="PYRIDOXINE-5'-PHOSPHATE OXIDASE"/>
    <property type="match status" value="1"/>
</dbReference>
<evidence type="ECO:0000259" key="7">
    <source>
        <dbReference type="Pfam" id="PF01243"/>
    </source>
</evidence>
<reference evidence="9 10" key="1">
    <citation type="submission" date="2023-01" db="EMBL/GenBank/DDBJ databases">
        <title>Minimal conservation of predation-associated metabolite biosynthetic gene clusters underscores biosynthetic potential of Myxococcota including descriptions for ten novel species: Archangium lansinium sp. nov., Myxococcus landrumus sp. nov., Nannocystis bai.</title>
        <authorList>
            <person name="Ahearne A."/>
            <person name="Stevens C."/>
            <person name="Dowd S."/>
        </authorList>
    </citation>
    <scope>NUCLEOTIDE SEQUENCE [LARGE SCALE GENOMIC DNA]</scope>
    <source>
        <strain evidence="9 10">WIWO2</strain>
    </source>
</reference>
<dbReference type="SUPFAM" id="SSF50475">
    <property type="entry name" value="FMN-binding split barrel"/>
    <property type="match status" value="1"/>
</dbReference>
<evidence type="ECO:0000256" key="5">
    <source>
        <dbReference type="ARBA" id="ARBA00023002"/>
    </source>
</evidence>
<protein>
    <recommendedName>
        <fullName evidence="6">Pyridoxamine 5'-phosphate oxidase</fullName>
        <ecNumber evidence="6">1.4.3.5</ecNumber>
    </recommendedName>
</protein>